<reference evidence="8 9" key="1">
    <citation type="journal article" date="2011" name="Mol. Biol. Evol.">
        <title>Phylogenomic evidence for the presence of a flagellum and cbb3 oxidase in the free-living mitochondrial ancestor.</title>
        <authorList>
            <person name="Sassera D."/>
            <person name="Lo N."/>
            <person name="Epis S."/>
            <person name="D'Auria G."/>
            <person name="Montagna M."/>
            <person name="Comandatore F."/>
            <person name="Horner D."/>
            <person name="Pereto J."/>
            <person name="Luciano A.M."/>
            <person name="Franciosi F."/>
            <person name="Ferri E."/>
            <person name="Crotti E."/>
            <person name="Bazzocchi C."/>
            <person name="Daffonchio D."/>
            <person name="Sacchi L."/>
            <person name="Moya A."/>
            <person name="Latorre A."/>
            <person name="Bandi C."/>
        </authorList>
    </citation>
    <scope>NUCLEOTIDE SEQUENCE [LARGE SCALE GENOMIC DNA]</scope>
    <source>
        <strain evidence="8 9">IricVA</strain>
    </source>
</reference>
<organism evidence="8 9">
    <name type="scientific">Midichloria mitochondrii (strain IricVA)</name>
    <dbReference type="NCBI Taxonomy" id="696127"/>
    <lineage>
        <taxon>Bacteria</taxon>
        <taxon>Pseudomonadati</taxon>
        <taxon>Pseudomonadota</taxon>
        <taxon>Alphaproteobacteria</taxon>
        <taxon>Rickettsiales</taxon>
        <taxon>Candidatus Midichloriaceae</taxon>
        <taxon>Candidatus Midichloria</taxon>
    </lineage>
</organism>
<dbReference type="CDD" id="cd01898">
    <property type="entry name" value="Obg"/>
    <property type="match status" value="1"/>
</dbReference>
<protein>
    <submittedName>
        <fullName evidence="8">GTPase ObgE</fullName>
    </submittedName>
</protein>
<evidence type="ECO:0000259" key="7">
    <source>
        <dbReference type="PROSITE" id="PS51883"/>
    </source>
</evidence>
<dbReference type="InterPro" id="IPR014100">
    <property type="entry name" value="GTP-bd_Obg/CgtA"/>
</dbReference>
<dbReference type="InterPro" id="IPR006169">
    <property type="entry name" value="GTP1_OBG_dom"/>
</dbReference>
<dbReference type="Gene3D" id="2.70.210.12">
    <property type="entry name" value="GTP1/OBG domain"/>
    <property type="match status" value="1"/>
</dbReference>
<dbReference type="SUPFAM" id="SSF82051">
    <property type="entry name" value="Obg GTP-binding protein N-terminal domain"/>
    <property type="match status" value="1"/>
</dbReference>
<evidence type="ECO:0000256" key="1">
    <source>
        <dbReference type="ARBA" id="ARBA00007699"/>
    </source>
</evidence>
<evidence type="ECO:0000313" key="9">
    <source>
        <dbReference type="Proteomes" id="UP000006639"/>
    </source>
</evidence>
<dbReference type="InterPro" id="IPR006073">
    <property type="entry name" value="GTP-bd"/>
</dbReference>
<dbReference type="GO" id="GO:0000287">
    <property type="term" value="F:magnesium ion binding"/>
    <property type="evidence" value="ECO:0007669"/>
    <property type="project" value="InterPro"/>
</dbReference>
<evidence type="ECO:0000256" key="2">
    <source>
        <dbReference type="ARBA" id="ARBA00022741"/>
    </source>
</evidence>
<keyword evidence="4" id="KW-0460">Magnesium</keyword>
<dbReference type="PROSITE" id="PS00905">
    <property type="entry name" value="GTP1_OBG"/>
    <property type="match status" value="1"/>
</dbReference>
<dbReference type="Proteomes" id="UP000006639">
    <property type="component" value="Chromosome"/>
</dbReference>
<evidence type="ECO:0000313" key="8">
    <source>
        <dbReference type="EMBL" id="AEI88468.1"/>
    </source>
</evidence>
<keyword evidence="9" id="KW-1185">Reference proteome</keyword>
<proteinExistence type="inferred from homology"/>
<dbReference type="InterPro" id="IPR045086">
    <property type="entry name" value="OBG_GTPase"/>
</dbReference>
<dbReference type="PROSITE" id="PS51883">
    <property type="entry name" value="OBG"/>
    <property type="match status" value="1"/>
</dbReference>
<dbReference type="SUPFAM" id="SSF52540">
    <property type="entry name" value="P-loop containing nucleoside triphosphate hydrolases"/>
    <property type="match status" value="1"/>
</dbReference>
<keyword evidence="5" id="KW-0342">GTP-binding</keyword>
<dbReference type="EMBL" id="CP002130">
    <property type="protein sequence ID" value="AEI88468.1"/>
    <property type="molecule type" value="Genomic_DNA"/>
</dbReference>
<name>F7XUW9_MIDMI</name>
<evidence type="ECO:0000256" key="5">
    <source>
        <dbReference type="ARBA" id="ARBA00023134"/>
    </source>
</evidence>
<dbReference type="InterPro" id="IPR036726">
    <property type="entry name" value="GTP1_OBG_dom_sf"/>
</dbReference>
<keyword evidence="2" id="KW-0547">Nucleotide-binding</keyword>
<accession>F7XUW9</accession>
<dbReference type="InterPro" id="IPR027417">
    <property type="entry name" value="P-loop_NTPase"/>
</dbReference>
<dbReference type="AlphaFoldDB" id="F7XUW9"/>
<dbReference type="InterPro" id="IPR031167">
    <property type="entry name" value="G_OBG"/>
</dbReference>
<dbReference type="InterPro" id="IPR006074">
    <property type="entry name" value="GTP1-OBG_CS"/>
</dbReference>
<dbReference type="PRINTS" id="PR00326">
    <property type="entry name" value="GTP1OBG"/>
</dbReference>
<dbReference type="Pfam" id="PF01926">
    <property type="entry name" value="MMR_HSR1"/>
    <property type="match status" value="1"/>
</dbReference>
<sequence length="224" mass="24592">MNEPGKEVIVAEGGDGGLGNASFKTSTNRAPRRSTEGWPGTEMWVWLKLKLLSDVGLLGFPNAGKSTFLSVISAAKPKIADYPFTTLKPQLGVAYIDHEEIVIADIPGLIEGAIEGAGLGHKFLKHLERCKVLLHLIDITEEDIKSKYQIIRSELKQYSPELAVKPELIVFSKNDLMGEEQQEKINTFFKKTGLKPMVFSAVTGVGIKEVLRALNSMLKEDIVG</sequence>
<keyword evidence="3" id="KW-0378">Hydrolase</keyword>
<dbReference type="KEGG" id="mmn:midi_00147"/>
<comment type="similarity">
    <text evidence="1">Belongs to the TRAFAC class OBG-HflX-like GTPase superfamily. OBG GTPase family.</text>
</comment>
<feature type="domain" description="Obg" evidence="7">
    <location>
        <begin position="1"/>
        <end position="52"/>
    </location>
</feature>
<evidence type="ECO:0000259" key="6">
    <source>
        <dbReference type="PROSITE" id="PS51710"/>
    </source>
</evidence>
<dbReference type="STRING" id="696127.midi_00147"/>
<dbReference type="GO" id="GO:0003924">
    <property type="term" value="F:GTPase activity"/>
    <property type="evidence" value="ECO:0007669"/>
    <property type="project" value="InterPro"/>
</dbReference>
<dbReference type="PANTHER" id="PTHR11702">
    <property type="entry name" value="DEVELOPMENTALLY REGULATED GTP-BINDING PROTEIN-RELATED"/>
    <property type="match status" value="1"/>
</dbReference>
<dbReference type="GO" id="GO:0042254">
    <property type="term" value="P:ribosome biogenesis"/>
    <property type="evidence" value="ECO:0007669"/>
    <property type="project" value="UniProtKB-UniRule"/>
</dbReference>
<evidence type="ECO:0000256" key="4">
    <source>
        <dbReference type="ARBA" id="ARBA00022842"/>
    </source>
</evidence>
<dbReference type="Gene3D" id="3.40.50.300">
    <property type="entry name" value="P-loop containing nucleotide triphosphate hydrolases"/>
    <property type="match status" value="1"/>
</dbReference>
<dbReference type="GO" id="GO:0005525">
    <property type="term" value="F:GTP binding"/>
    <property type="evidence" value="ECO:0007669"/>
    <property type="project" value="UniProtKB-KW"/>
</dbReference>
<dbReference type="HOGENOM" id="CLU_011747_2_4_5"/>
<dbReference type="PROSITE" id="PS51710">
    <property type="entry name" value="G_OBG"/>
    <property type="match status" value="1"/>
</dbReference>
<feature type="domain" description="OBG-type G" evidence="6">
    <location>
        <begin position="53"/>
        <end position="219"/>
    </location>
</feature>
<dbReference type="PANTHER" id="PTHR11702:SF31">
    <property type="entry name" value="MITOCHONDRIAL RIBOSOME-ASSOCIATED GTPASE 2"/>
    <property type="match status" value="1"/>
</dbReference>
<dbReference type="Pfam" id="PF01018">
    <property type="entry name" value="GTP1_OBG"/>
    <property type="match status" value="1"/>
</dbReference>
<evidence type="ECO:0000256" key="3">
    <source>
        <dbReference type="ARBA" id="ARBA00022801"/>
    </source>
</evidence>
<gene>
    <name evidence="8" type="primary">obg</name>
    <name evidence="8" type="ordered locus">midi_00147</name>
</gene>
<dbReference type="NCBIfam" id="TIGR02729">
    <property type="entry name" value="Obg_CgtA"/>
    <property type="match status" value="1"/>
</dbReference>